<name>A0ACC5NY65_9BACT</name>
<dbReference type="Proteomes" id="UP000569005">
    <property type="component" value="Unassembled WGS sequence"/>
</dbReference>
<gene>
    <name evidence="1" type="ORF">HDF13_001841</name>
</gene>
<organism evidence="1 2">
    <name type="scientific">Tunturiibacter gelidiferens</name>
    <dbReference type="NCBI Taxonomy" id="3069689"/>
    <lineage>
        <taxon>Bacteria</taxon>
        <taxon>Pseudomonadati</taxon>
        <taxon>Acidobacteriota</taxon>
        <taxon>Terriglobia</taxon>
        <taxon>Terriglobales</taxon>
        <taxon>Acidobacteriaceae</taxon>
        <taxon>Tunturiibacter</taxon>
    </lineage>
</organism>
<protein>
    <submittedName>
        <fullName evidence="1">HEAT repeat protein</fullName>
    </submittedName>
</protein>
<dbReference type="EMBL" id="JACHEA010000001">
    <property type="protein sequence ID" value="MBB5339508.1"/>
    <property type="molecule type" value="Genomic_DNA"/>
</dbReference>
<reference evidence="1" key="1">
    <citation type="submission" date="2020-08" db="EMBL/GenBank/DDBJ databases">
        <title>Genomic Encyclopedia of Type Strains, Phase IV (KMG-V): Genome sequencing to study the core and pangenomes of soil and plant-associated prokaryotes.</title>
        <authorList>
            <person name="Whitman W."/>
        </authorList>
    </citation>
    <scope>NUCLEOTIDE SEQUENCE</scope>
    <source>
        <strain evidence="1">M8UP15</strain>
    </source>
</reference>
<comment type="caution">
    <text evidence="1">The sequence shown here is derived from an EMBL/GenBank/DDBJ whole genome shotgun (WGS) entry which is preliminary data.</text>
</comment>
<proteinExistence type="predicted"/>
<keyword evidence="2" id="KW-1185">Reference proteome</keyword>
<sequence length="246" mass="26954">MVRADDVASRASVRLVVGVLFVLASVGSGLCQAPETFSQALSRHGIVLTKPSLIEALRNPDKEVRGLAAAELAEWKATDSLPEILRAAAAERNEPTKVNIAAAATWLGSAEGLGLLKEMCLDQTLDFYVRQNAARNVFDKRDHACFRAVANMMLPSASSDSRIGALYLLSQLNDRTEEETGVVLNLLVGMLTDADLRVRLESCEGLRWLKRPEAIAPLRNALANEREDIVRQRMESTLNFLGKPRT</sequence>
<evidence type="ECO:0000313" key="1">
    <source>
        <dbReference type="EMBL" id="MBB5339508.1"/>
    </source>
</evidence>
<evidence type="ECO:0000313" key="2">
    <source>
        <dbReference type="Proteomes" id="UP000569005"/>
    </source>
</evidence>
<accession>A0ACC5NY65</accession>